<dbReference type="AlphaFoldDB" id="A0A2N3QNV3"/>
<accession>A0A2N3QNV3</accession>
<evidence type="ECO:0000313" key="1">
    <source>
        <dbReference type="EMBL" id="PKU93302.1"/>
    </source>
</evidence>
<evidence type="ECO:0000313" key="2">
    <source>
        <dbReference type="Proteomes" id="UP000233727"/>
    </source>
</evidence>
<reference evidence="1 2" key="1">
    <citation type="submission" date="2017-10" db="EMBL/GenBank/DDBJ databases">
        <title>Bifidobacterium genomics.</title>
        <authorList>
            <person name="Lugli G.A."/>
            <person name="Milani C."/>
            <person name="Mancabelli L."/>
        </authorList>
    </citation>
    <scope>NUCLEOTIDE SEQUENCE [LARGE SCALE GENOMIC DNA]</scope>
    <source>
        <strain evidence="1 2">1542B</strain>
    </source>
</reference>
<comment type="caution">
    <text evidence="1">The sequence shown here is derived from an EMBL/GenBank/DDBJ whole genome shotgun (WGS) entry which is preliminary data.</text>
</comment>
<gene>
    <name evidence="1" type="ORF">CQR47_0076</name>
</gene>
<dbReference type="RefSeq" id="WP_101451621.1">
    <property type="nucleotide sequence ID" value="NZ_PCGX01000001.1"/>
</dbReference>
<proteinExistence type="predicted"/>
<dbReference type="GeneID" id="78109045"/>
<sequence>MPRHPSLPSWGNAEAGTPHANIVLLTGVDRLALDAVAFSLADSRPSVRVATYDVTPDPDSPTGLSLARTICEPGDDSNLLGGDATIFPVDDCCLTCACKHDLVRVMNAAPEWSGTMLAVLPVGIEGTAVAQYLADSSMLGDLPCAVDTIHVATAVGMDGFESKLFDDDRLVIAGTTDDDAVLDSRSTGVVQTRLIREASHILMLPMLSADGGAALTDGSTALGGAGLGGADLESTAVSPRQGADETARLSAIVTALADPAATIHPDVHCTDLHALIGDVCTPPRVRV</sequence>
<organism evidence="1 2">
    <name type="scientific">Bifidobacterium thermophilum</name>
    <dbReference type="NCBI Taxonomy" id="33905"/>
    <lineage>
        <taxon>Bacteria</taxon>
        <taxon>Bacillati</taxon>
        <taxon>Actinomycetota</taxon>
        <taxon>Actinomycetes</taxon>
        <taxon>Bifidobacteriales</taxon>
        <taxon>Bifidobacteriaceae</taxon>
        <taxon>Bifidobacterium</taxon>
    </lineage>
</organism>
<dbReference type="Proteomes" id="UP000233727">
    <property type="component" value="Unassembled WGS sequence"/>
</dbReference>
<name>A0A2N3QNV3_9BIFI</name>
<dbReference type="EMBL" id="PCGY01000002">
    <property type="protein sequence ID" value="PKU93302.1"/>
    <property type="molecule type" value="Genomic_DNA"/>
</dbReference>
<protein>
    <submittedName>
        <fullName evidence="1">Uncharacterized protein</fullName>
    </submittedName>
</protein>